<keyword evidence="4" id="KW-0297">G-protein coupled receptor</keyword>
<evidence type="ECO:0000256" key="8">
    <source>
        <dbReference type="SAM" id="Phobius"/>
    </source>
</evidence>
<name>A0AAD9ISL7_9ANNE</name>
<reference evidence="10" key="1">
    <citation type="journal article" date="2023" name="Mol. Biol. Evol.">
        <title>Third-Generation Sequencing Reveals the Adaptive Role of the Epigenome in Three Deep-Sea Polychaetes.</title>
        <authorList>
            <person name="Perez M."/>
            <person name="Aroh O."/>
            <person name="Sun Y."/>
            <person name="Lan Y."/>
            <person name="Juniper S.K."/>
            <person name="Young C.R."/>
            <person name="Angers B."/>
            <person name="Qian P.Y."/>
        </authorList>
    </citation>
    <scope>NUCLEOTIDE SEQUENCE</scope>
    <source>
        <strain evidence="10">P08H-3</strain>
    </source>
</reference>
<keyword evidence="6" id="KW-0675">Receptor</keyword>
<evidence type="ECO:0000259" key="9">
    <source>
        <dbReference type="PROSITE" id="PS50262"/>
    </source>
</evidence>
<feature type="transmembrane region" description="Helical" evidence="8">
    <location>
        <begin position="134"/>
        <end position="154"/>
    </location>
</feature>
<dbReference type="PROSITE" id="PS50262">
    <property type="entry name" value="G_PROTEIN_RECEP_F1_2"/>
    <property type="match status" value="1"/>
</dbReference>
<dbReference type="PANTHER" id="PTHR45695:SF28">
    <property type="entry name" value="G-PROTEIN COUPLED RECEPTORS FAMILY 1 PROFILE DOMAIN-CONTAINING PROTEIN"/>
    <property type="match status" value="1"/>
</dbReference>
<dbReference type="PANTHER" id="PTHR45695">
    <property type="entry name" value="LEUCOKININ RECEPTOR-RELATED"/>
    <property type="match status" value="1"/>
</dbReference>
<keyword evidence="2 8" id="KW-0812">Transmembrane</keyword>
<feature type="transmembrane region" description="Helical" evidence="8">
    <location>
        <begin position="96"/>
        <end position="122"/>
    </location>
</feature>
<evidence type="ECO:0000256" key="1">
    <source>
        <dbReference type="ARBA" id="ARBA00004141"/>
    </source>
</evidence>
<keyword evidence="11" id="KW-1185">Reference proteome</keyword>
<dbReference type="AlphaFoldDB" id="A0AAD9ISL7"/>
<gene>
    <name evidence="10" type="ORF">LSH36_1578g00003</name>
</gene>
<evidence type="ECO:0000256" key="3">
    <source>
        <dbReference type="ARBA" id="ARBA00022989"/>
    </source>
</evidence>
<dbReference type="GO" id="GO:0004930">
    <property type="term" value="F:G protein-coupled receptor activity"/>
    <property type="evidence" value="ECO:0007669"/>
    <property type="project" value="UniProtKB-KW"/>
</dbReference>
<evidence type="ECO:0000313" key="10">
    <source>
        <dbReference type="EMBL" id="KAK2139881.1"/>
    </source>
</evidence>
<keyword evidence="3 8" id="KW-1133">Transmembrane helix</keyword>
<evidence type="ECO:0000256" key="5">
    <source>
        <dbReference type="ARBA" id="ARBA00023136"/>
    </source>
</evidence>
<dbReference type="SUPFAM" id="SSF81321">
    <property type="entry name" value="Family A G protein-coupled receptor-like"/>
    <property type="match status" value="1"/>
</dbReference>
<dbReference type="Proteomes" id="UP001208570">
    <property type="component" value="Unassembled WGS sequence"/>
</dbReference>
<dbReference type="InterPro" id="IPR000276">
    <property type="entry name" value="GPCR_Rhodpsn"/>
</dbReference>
<comment type="caution">
    <text evidence="10">The sequence shown here is derived from an EMBL/GenBank/DDBJ whole genome shotgun (WGS) entry which is preliminary data.</text>
</comment>
<protein>
    <recommendedName>
        <fullName evidence="9">G-protein coupled receptors family 1 profile domain-containing protein</fullName>
    </recommendedName>
</protein>
<evidence type="ECO:0000256" key="2">
    <source>
        <dbReference type="ARBA" id="ARBA00022692"/>
    </source>
</evidence>
<dbReference type="EMBL" id="JAODUP010001577">
    <property type="protein sequence ID" value="KAK2139881.1"/>
    <property type="molecule type" value="Genomic_DNA"/>
</dbReference>
<dbReference type="GO" id="GO:0005886">
    <property type="term" value="C:plasma membrane"/>
    <property type="evidence" value="ECO:0007669"/>
    <property type="project" value="TreeGrafter"/>
</dbReference>
<keyword evidence="7" id="KW-0807">Transducer</keyword>
<dbReference type="InterPro" id="IPR017452">
    <property type="entry name" value="GPCR_Rhodpsn_7TM"/>
</dbReference>
<evidence type="ECO:0000256" key="7">
    <source>
        <dbReference type="ARBA" id="ARBA00023224"/>
    </source>
</evidence>
<evidence type="ECO:0000313" key="11">
    <source>
        <dbReference type="Proteomes" id="UP001208570"/>
    </source>
</evidence>
<sequence>MDAENHSFFWNSSAQMAHIDTSGTQKPTDFIGITSRTDLNNQTDVDQRLGTDTEQIPMMMMMMTTASDTGSPLDDFYDLSQIPYPLPMKSVPLTEALLKVIFCAVIMAVAIFGNSAVILTVWKKKRLRSTTNYYIVNLAVSDLLVTISCTWVQVVHNLTEGWQLGAFFCKFNSFAQVERENVINLPVSRKLSNDCAIRAGYYIKNYLETALKSTRTVGQGLPLLTS</sequence>
<keyword evidence="5 8" id="KW-0472">Membrane</keyword>
<comment type="subcellular location">
    <subcellularLocation>
        <location evidence="1">Membrane</location>
        <topology evidence="1">Multi-pass membrane protein</topology>
    </subcellularLocation>
</comment>
<organism evidence="10 11">
    <name type="scientific">Paralvinella palmiformis</name>
    <dbReference type="NCBI Taxonomy" id="53620"/>
    <lineage>
        <taxon>Eukaryota</taxon>
        <taxon>Metazoa</taxon>
        <taxon>Spiralia</taxon>
        <taxon>Lophotrochozoa</taxon>
        <taxon>Annelida</taxon>
        <taxon>Polychaeta</taxon>
        <taxon>Sedentaria</taxon>
        <taxon>Canalipalpata</taxon>
        <taxon>Terebellida</taxon>
        <taxon>Terebelliformia</taxon>
        <taxon>Alvinellidae</taxon>
        <taxon>Paralvinella</taxon>
    </lineage>
</organism>
<evidence type="ECO:0000256" key="6">
    <source>
        <dbReference type="ARBA" id="ARBA00023170"/>
    </source>
</evidence>
<dbReference type="Gene3D" id="1.20.1070.10">
    <property type="entry name" value="Rhodopsin 7-helix transmembrane proteins"/>
    <property type="match status" value="1"/>
</dbReference>
<dbReference type="PRINTS" id="PR00237">
    <property type="entry name" value="GPCRRHODOPSN"/>
</dbReference>
<dbReference type="Pfam" id="PF00001">
    <property type="entry name" value="7tm_1"/>
    <property type="match status" value="1"/>
</dbReference>
<accession>A0AAD9ISL7</accession>
<proteinExistence type="predicted"/>
<feature type="domain" description="G-protein coupled receptors family 1 profile" evidence="9">
    <location>
        <begin position="113"/>
        <end position="171"/>
    </location>
</feature>
<evidence type="ECO:0000256" key="4">
    <source>
        <dbReference type="ARBA" id="ARBA00023040"/>
    </source>
</evidence>